<evidence type="ECO:0008006" key="4">
    <source>
        <dbReference type="Google" id="ProtNLM"/>
    </source>
</evidence>
<evidence type="ECO:0000313" key="2">
    <source>
        <dbReference type="EMBL" id="MCB2409523.1"/>
    </source>
</evidence>
<dbReference type="InterPro" id="IPR011042">
    <property type="entry name" value="6-blade_b-propeller_TolB-like"/>
</dbReference>
<dbReference type="Gene3D" id="2.120.10.30">
    <property type="entry name" value="TolB, C-terminal domain"/>
    <property type="match status" value="2"/>
</dbReference>
<dbReference type="RefSeq" id="WP_226177232.1">
    <property type="nucleotide sequence ID" value="NZ_JAJADR010000004.1"/>
</dbReference>
<dbReference type="Proteomes" id="UP001165296">
    <property type="component" value="Unassembled WGS sequence"/>
</dbReference>
<dbReference type="Pfam" id="PF07676">
    <property type="entry name" value="PD40"/>
    <property type="match status" value="4"/>
</dbReference>
<dbReference type="EMBL" id="JAJADR010000004">
    <property type="protein sequence ID" value="MCB2409523.1"/>
    <property type="molecule type" value="Genomic_DNA"/>
</dbReference>
<feature type="chain" id="PRO_5045327986" description="Exo-alpha-sialidase" evidence="1">
    <location>
        <begin position="26"/>
        <end position="298"/>
    </location>
</feature>
<comment type="caution">
    <text evidence="2">The sequence shown here is derived from an EMBL/GenBank/DDBJ whole genome shotgun (WGS) entry which is preliminary data.</text>
</comment>
<evidence type="ECO:0000313" key="3">
    <source>
        <dbReference type="Proteomes" id="UP001165296"/>
    </source>
</evidence>
<protein>
    <recommendedName>
        <fullName evidence="4">Exo-alpha-sialidase</fullName>
    </recommendedName>
</protein>
<evidence type="ECO:0000256" key="1">
    <source>
        <dbReference type="SAM" id="SignalP"/>
    </source>
</evidence>
<keyword evidence="3" id="KW-1185">Reference proteome</keyword>
<organism evidence="2 3">
    <name type="scientific">Hymenobacter lucidus</name>
    <dbReference type="NCBI Taxonomy" id="2880930"/>
    <lineage>
        <taxon>Bacteria</taxon>
        <taxon>Pseudomonadati</taxon>
        <taxon>Bacteroidota</taxon>
        <taxon>Cytophagia</taxon>
        <taxon>Cytophagales</taxon>
        <taxon>Hymenobacteraceae</taxon>
        <taxon>Hymenobacter</taxon>
    </lineage>
</organism>
<dbReference type="InterPro" id="IPR011659">
    <property type="entry name" value="WD40"/>
</dbReference>
<sequence length="298" mass="32907">MRLSLLSVLFSLLLLVMPRAGQAQARTFAPDTLSDGGVFGLALSHDGTEAYFTDSDRTRTSLRLMQAKRVAGRWQTPTLVPFASPFRDIDPIFSPDGQRLYFNSTRPYDNSATERPNFDVWVVERTGSGWSEPRRVAGVSQDSTSESYASVARNGTMYFTSTRRGGAGKSDIYASRLKNGQYQPAQALALNTPGSDGNPFISANDQLLLFISDRPGGFGGTDLYLSYRQGKGWSQPYNLGPKVNTAGSEFCPALSADGRTLYFSRTERNGDTIVREDLYSIPVAELGLPREIERRVRR</sequence>
<proteinExistence type="predicted"/>
<feature type="signal peptide" evidence="1">
    <location>
        <begin position="1"/>
        <end position="25"/>
    </location>
</feature>
<accession>A0ABS8ATJ1</accession>
<keyword evidence="1" id="KW-0732">Signal</keyword>
<reference evidence="2" key="1">
    <citation type="submission" date="2021-10" db="EMBL/GenBank/DDBJ databases">
        <authorList>
            <person name="Dean J.D."/>
            <person name="Kim M.K."/>
            <person name="Newey C.N."/>
            <person name="Stoker T.S."/>
            <person name="Thompson D.W."/>
            <person name="Grose J.H."/>
        </authorList>
    </citation>
    <scope>NUCLEOTIDE SEQUENCE</scope>
    <source>
        <strain evidence="2">BT178</strain>
    </source>
</reference>
<dbReference type="SUPFAM" id="SSF82171">
    <property type="entry name" value="DPP6 N-terminal domain-like"/>
    <property type="match status" value="1"/>
</dbReference>
<gene>
    <name evidence="2" type="ORF">LGH74_16135</name>
</gene>
<name>A0ABS8ATJ1_9BACT</name>